<accession>A0ABD1TQX1</accession>
<name>A0ABD1TQX1_9LAMI</name>
<evidence type="ECO:0000313" key="1">
    <source>
        <dbReference type="EMBL" id="KAL2514983.1"/>
    </source>
</evidence>
<sequence>MTLLFHPYLHHQQFFRTLIPIPQLSSSPYCQLSTFKNFLPPIYPPLRLSPSSPSSLLTCPTCSIPLLHQKHSVPDLYSLHFLHSLALGSKIETLALNYCVKITTSSSTCTAVGHPNKAKN</sequence>
<comment type="caution">
    <text evidence="1">The sequence shown here is derived from an EMBL/GenBank/DDBJ whole genome shotgun (WGS) entry which is preliminary data.</text>
</comment>
<dbReference type="AlphaFoldDB" id="A0ABD1TQX1"/>
<proteinExistence type="predicted"/>
<reference evidence="2" key="1">
    <citation type="submission" date="2024-07" db="EMBL/GenBank/DDBJ databases">
        <title>Two chromosome-level genome assemblies of Korean endemic species Abeliophyllum distichum and Forsythia ovata (Oleaceae).</title>
        <authorList>
            <person name="Jang H."/>
        </authorList>
    </citation>
    <scope>NUCLEOTIDE SEQUENCE [LARGE SCALE GENOMIC DNA]</scope>
</reference>
<keyword evidence="2" id="KW-1185">Reference proteome</keyword>
<protein>
    <submittedName>
        <fullName evidence="1">FAS1 domain-containing protein</fullName>
    </submittedName>
</protein>
<dbReference type="EMBL" id="JBFOLJ010000008">
    <property type="protein sequence ID" value="KAL2514983.1"/>
    <property type="molecule type" value="Genomic_DNA"/>
</dbReference>
<dbReference type="Proteomes" id="UP001604277">
    <property type="component" value="Unassembled WGS sequence"/>
</dbReference>
<evidence type="ECO:0000313" key="2">
    <source>
        <dbReference type="Proteomes" id="UP001604277"/>
    </source>
</evidence>
<gene>
    <name evidence="1" type="ORF">Fot_28954</name>
</gene>
<organism evidence="1 2">
    <name type="scientific">Forsythia ovata</name>
    <dbReference type="NCBI Taxonomy" id="205694"/>
    <lineage>
        <taxon>Eukaryota</taxon>
        <taxon>Viridiplantae</taxon>
        <taxon>Streptophyta</taxon>
        <taxon>Embryophyta</taxon>
        <taxon>Tracheophyta</taxon>
        <taxon>Spermatophyta</taxon>
        <taxon>Magnoliopsida</taxon>
        <taxon>eudicotyledons</taxon>
        <taxon>Gunneridae</taxon>
        <taxon>Pentapetalae</taxon>
        <taxon>asterids</taxon>
        <taxon>lamiids</taxon>
        <taxon>Lamiales</taxon>
        <taxon>Oleaceae</taxon>
        <taxon>Forsythieae</taxon>
        <taxon>Forsythia</taxon>
    </lineage>
</organism>